<organism evidence="12 13">
    <name type="scientific">Rhododendron griersonianum</name>
    <dbReference type="NCBI Taxonomy" id="479676"/>
    <lineage>
        <taxon>Eukaryota</taxon>
        <taxon>Viridiplantae</taxon>
        <taxon>Streptophyta</taxon>
        <taxon>Embryophyta</taxon>
        <taxon>Tracheophyta</taxon>
        <taxon>Spermatophyta</taxon>
        <taxon>Magnoliopsida</taxon>
        <taxon>eudicotyledons</taxon>
        <taxon>Gunneridae</taxon>
        <taxon>Pentapetalae</taxon>
        <taxon>asterids</taxon>
        <taxon>Ericales</taxon>
        <taxon>Ericaceae</taxon>
        <taxon>Ericoideae</taxon>
        <taxon>Rhodoreae</taxon>
        <taxon>Rhododendron</taxon>
    </lineage>
</organism>
<evidence type="ECO:0000256" key="9">
    <source>
        <dbReference type="ARBA" id="ARBA00023212"/>
    </source>
</evidence>
<keyword evidence="5" id="KW-0547">Nucleotide-binding</keyword>
<dbReference type="GO" id="GO:0016787">
    <property type="term" value="F:hydrolase activity"/>
    <property type="evidence" value="ECO:0007669"/>
    <property type="project" value="UniProtKB-KW"/>
</dbReference>
<dbReference type="InterPro" id="IPR036525">
    <property type="entry name" value="Tubulin/FtsZ_GTPase_sf"/>
</dbReference>
<comment type="catalytic activity">
    <reaction evidence="11">
        <text>GTP + H2O = GDP + phosphate + H(+)</text>
        <dbReference type="Rhea" id="RHEA:19669"/>
        <dbReference type="ChEBI" id="CHEBI:15377"/>
        <dbReference type="ChEBI" id="CHEBI:15378"/>
        <dbReference type="ChEBI" id="CHEBI:37565"/>
        <dbReference type="ChEBI" id="CHEBI:43474"/>
        <dbReference type="ChEBI" id="CHEBI:58189"/>
    </reaction>
    <physiologicalReaction direction="left-to-right" evidence="11">
        <dbReference type="Rhea" id="RHEA:19670"/>
    </physiologicalReaction>
</comment>
<keyword evidence="8" id="KW-0342">GTP-binding</keyword>
<dbReference type="EMBL" id="JACTNZ010000004">
    <property type="protein sequence ID" value="KAG5554695.1"/>
    <property type="molecule type" value="Genomic_DNA"/>
</dbReference>
<accession>A0AAV6KPW2</accession>
<dbReference type="AlphaFoldDB" id="A0AAV6KPW2"/>
<evidence type="ECO:0000256" key="7">
    <source>
        <dbReference type="ARBA" id="ARBA00022842"/>
    </source>
</evidence>
<dbReference type="PANTHER" id="PTHR11588">
    <property type="entry name" value="TUBULIN"/>
    <property type="match status" value="1"/>
</dbReference>
<evidence type="ECO:0000256" key="6">
    <source>
        <dbReference type="ARBA" id="ARBA00022801"/>
    </source>
</evidence>
<evidence type="ECO:0000313" key="13">
    <source>
        <dbReference type="Proteomes" id="UP000823749"/>
    </source>
</evidence>
<comment type="similarity">
    <text evidence="3">Belongs to the tubulin family.</text>
</comment>
<keyword evidence="7" id="KW-0460">Magnesium</keyword>
<dbReference type="Proteomes" id="UP000823749">
    <property type="component" value="Chromosome 4"/>
</dbReference>
<dbReference type="InterPro" id="IPR043504">
    <property type="entry name" value="Peptidase_S1_PA_chymotrypsin"/>
</dbReference>
<keyword evidence="9" id="KW-0963">Cytoplasm</keyword>
<dbReference type="InterPro" id="IPR002452">
    <property type="entry name" value="Alpha_tubulin"/>
</dbReference>
<reference evidence="12" key="1">
    <citation type="submission" date="2020-08" db="EMBL/GenBank/DDBJ databases">
        <title>Plant Genome Project.</title>
        <authorList>
            <person name="Zhang R.-G."/>
        </authorList>
    </citation>
    <scope>NUCLEOTIDE SEQUENCE</scope>
    <source>
        <strain evidence="12">WSP0</strain>
        <tissue evidence="12">Leaf</tissue>
    </source>
</reference>
<dbReference type="SUPFAM" id="SSF50494">
    <property type="entry name" value="Trypsin-like serine proteases"/>
    <property type="match status" value="1"/>
</dbReference>
<dbReference type="InterPro" id="IPR013838">
    <property type="entry name" value="Beta-tubulin_BS"/>
</dbReference>
<dbReference type="InterPro" id="IPR000217">
    <property type="entry name" value="Tubulin"/>
</dbReference>
<dbReference type="PRINTS" id="PR01162">
    <property type="entry name" value="ALPHATUBULIN"/>
</dbReference>
<evidence type="ECO:0000256" key="11">
    <source>
        <dbReference type="ARBA" id="ARBA00049117"/>
    </source>
</evidence>
<dbReference type="SUPFAM" id="SSF52490">
    <property type="entry name" value="Tubulin nucleotide-binding domain-like"/>
    <property type="match status" value="1"/>
</dbReference>
<comment type="function">
    <text evidence="10">Tubulin is the major constituent of microtubules, a cylinder consisting of laterally associated linear protofilaments composed of alpha- and beta-tubulin heterodimers. Microtubules grow by the addition of GTP-tubulin dimers to the microtubule end, where a stabilizing cap forms. Below the cap, tubulin dimers are in GDP-bound state, owing to GTPase activity of alpha-tubulin.</text>
</comment>
<name>A0AAV6KPW2_9ERIC</name>
<keyword evidence="4" id="KW-0493">Microtubule</keyword>
<evidence type="ECO:0000256" key="5">
    <source>
        <dbReference type="ARBA" id="ARBA00022741"/>
    </source>
</evidence>
<comment type="cofactor">
    <cofactor evidence="1">
        <name>Mg(2+)</name>
        <dbReference type="ChEBI" id="CHEBI:18420"/>
    </cofactor>
</comment>
<comment type="subcellular location">
    <subcellularLocation>
        <location evidence="2">Cytoplasm</location>
        <location evidence="2">Cytoskeleton</location>
    </subcellularLocation>
</comment>
<dbReference type="GO" id="GO:0005874">
    <property type="term" value="C:microtubule"/>
    <property type="evidence" value="ECO:0007669"/>
    <property type="project" value="UniProtKB-KW"/>
</dbReference>
<proteinExistence type="inferred from homology"/>
<gene>
    <name evidence="12" type="ORF">RHGRI_012298</name>
</gene>
<dbReference type="GO" id="GO:0005200">
    <property type="term" value="F:structural constituent of cytoskeleton"/>
    <property type="evidence" value="ECO:0007669"/>
    <property type="project" value="InterPro"/>
</dbReference>
<dbReference type="Gene3D" id="3.40.50.1440">
    <property type="entry name" value="Tubulin/FtsZ, GTPase domain"/>
    <property type="match status" value="2"/>
</dbReference>
<keyword evidence="9" id="KW-0206">Cytoskeleton</keyword>
<keyword evidence="13" id="KW-1185">Reference proteome</keyword>
<dbReference type="InterPro" id="IPR009003">
    <property type="entry name" value="Peptidase_S1_PA"/>
</dbReference>
<dbReference type="PROSITE" id="PS00228">
    <property type="entry name" value="TUBULIN_B_AUTOREG"/>
    <property type="match status" value="1"/>
</dbReference>
<evidence type="ECO:0000256" key="3">
    <source>
        <dbReference type="ARBA" id="ARBA00009636"/>
    </source>
</evidence>
<dbReference type="GO" id="GO:0005525">
    <property type="term" value="F:GTP binding"/>
    <property type="evidence" value="ECO:0007669"/>
    <property type="project" value="UniProtKB-KW"/>
</dbReference>
<evidence type="ECO:0000256" key="8">
    <source>
        <dbReference type="ARBA" id="ARBA00023134"/>
    </source>
</evidence>
<evidence type="ECO:0000256" key="4">
    <source>
        <dbReference type="ARBA" id="ARBA00022701"/>
    </source>
</evidence>
<protein>
    <submittedName>
        <fullName evidence="12">Uncharacterized protein</fullName>
    </submittedName>
</protein>
<dbReference type="Pfam" id="PF13365">
    <property type="entry name" value="Trypsin_2"/>
    <property type="match status" value="1"/>
</dbReference>
<dbReference type="Gene3D" id="2.40.10.10">
    <property type="entry name" value="Trypsin-like serine proteases"/>
    <property type="match status" value="2"/>
</dbReference>
<keyword evidence="6" id="KW-0378">Hydrolase</keyword>
<dbReference type="GO" id="GO:0007017">
    <property type="term" value="P:microtubule-based process"/>
    <property type="evidence" value="ECO:0007669"/>
    <property type="project" value="InterPro"/>
</dbReference>
<evidence type="ECO:0000256" key="2">
    <source>
        <dbReference type="ARBA" id="ARBA00004245"/>
    </source>
</evidence>
<evidence type="ECO:0000313" key="12">
    <source>
        <dbReference type="EMBL" id="KAG5554695.1"/>
    </source>
</evidence>
<comment type="caution">
    <text evidence="12">The sequence shown here is derived from an EMBL/GenBank/DDBJ whole genome shotgun (WGS) entry which is preliminary data.</text>
</comment>
<evidence type="ECO:0000256" key="1">
    <source>
        <dbReference type="ARBA" id="ARBA00001946"/>
    </source>
</evidence>
<evidence type="ECO:0000256" key="10">
    <source>
        <dbReference type="ARBA" id="ARBA00034296"/>
    </source>
</evidence>
<sequence>MREIIRIHTGQAGIQVGNSCWELYCLEHGIQPDGQMPRTGTHRQLFHPEQLISGKEDAANNFADNCTGLDQVRKLADNCTGSGLGSFLLERFSANYGNKSELGFTIPPSPQVILPDNFKEDKIQKVISGTLRLQTEFVHYDLFLTSKGGAGILLDKKGHILTNAHIVSSPFNFKVQGGTLALRWLPASRVLANFEGREQYDATILSVDVGNDLALLRVDESVIKPSNIPCEFSKDIPGRGEDFFVVGHPHDLTPFNVKKGHLSNPSRRFPHSLNYMDPAVEFLELDVMAAPGFSGGPLSTAEGLVFGVLHAGIQEIATSYGIPVANIESFLGRM</sequence>